<keyword evidence="1" id="KW-0812">Transmembrane</keyword>
<dbReference type="Proteomes" id="UP000053593">
    <property type="component" value="Unassembled WGS sequence"/>
</dbReference>
<name>A0A0D0BYC0_9AGAR</name>
<keyword evidence="1" id="KW-1133">Transmembrane helix</keyword>
<dbReference type="HOGENOM" id="CLU_060549_1_0_1"/>
<sequence length="265" mass="29052">MANLAESSLPNLNVHLNHLTPELVAAWEITRNIYLVTLEAFMLSSVPQDLVIPRRRRAAVLAYGLCRPAALAAVIISTVAKTAQLSCCPAMKLGDTCCTLLGYNASSFLFLLRAQVIYSTSTLVKCAFQALWVVQVSLSIPIPLGPSSSRLEGTHYCVNIGVKEYVVIIPIIYDFLVFVFISYRVATTHGRDVDDCPLWKMFLSGRALPRLSKALLQGGQQYFLITVGMSIALLFLPASQSIPDIYHATLGNTIRTCEFHALSSV</sequence>
<evidence type="ECO:0000313" key="3">
    <source>
        <dbReference type="Proteomes" id="UP000053593"/>
    </source>
</evidence>
<feature type="transmembrane region" description="Helical" evidence="1">
    <location>
        <begin position="100"/>
        <end position="119"/>
    </location>
</feature>
<dbReference type="OrthoDB" id="3038990at2759"/>
<gene>
    <name evidence="2" type="ORF">GYMLUDRAFT_892031</name>
</gene>
<keyword evidence="1" id="KW-0472">Membrane</keyword>
<protein>
    <submittedName>
        <fullName evidence="2">Uncharacterized protein</fullName>
    </submittedName>
</protein>
<evidence type="ECO:0000256" key="1">
    <source>
        <dbReference type="SAM" id="Phobius"/>
    </source>
</evidence>
<feature type="transmembrane region" description="Helical" evidence="1">
    <location>
        <begin position="222"/>
        <end position="242"/>
    </location>
</feature>
<evidence type="ECO:0000313" key="2">
    <source>
        <dbReference type="EMBL" id="KIK54844.1"/>
    </source>
</evidence>
<keyword evidence="3" id="KW-1185">Reference proteome</keyword>
<dbReference type="EMBL" id="KN834812">
    <property type="protein sequence ID" value="KIK54844.1"/>
    <property type="molecule type" value="Genomic_DNA"/>
</dbReference>
<dbReference type="AlphaFoldDB" id="A0A0D0BYC0"/>
<feature type="transmembrane region" description="Helical" evidence="1">
    <location>
        <begin position="60"/>
        <end position="80"/>
    </location>
</feature>
<reference evidence="2 3" key="1">
    <citation type="submission" date="2014-04" db="EMBL/GenBank/DDBJ databases">
        <title>Evolutionary Origins and Diversification of the Mycorrhizal Mutualists.</title>
        <authorList>
            <consortium name="DOE Joint Genome Institute"/>
            <consortium name="Mycorrhizal Genomics Consortium"/>
            <person name="Kohler A."/>
            <person name="Kuo A."/>
            <person name="Nagy L.G."/>
            <person name="Floudas D."/>
            <person name="Copeland A."/>
            <person name="Barry K.W."/>
            <person name="Cichocki N."/>
            <person name="Veneault-Fourrey C."/>
            <person name="LaButti K."/>
            <person name="Lindquist E.A."/>
            <person name="Lipzen A."/>
            <person name="Lundell T."/>
            <person name="Morin E."/>
            <person name="Murat C."/>
            <person name="Riley R."/>
            <person name="Ohm R."/>
            <person name="Sun H."/>
            <person name="Tunlid A."/>
            <person name="Henrissat B."/>
            <person name="Grigoriev I.V."/>
            <person name="Hibbett D.S."/>
            <person name="Martin F."/>
        </authorList>
    </citation>
    <scope>NUCLEOTIDE SEQUENCE [LARGE SCALE GENOMIC DNA]</scope>
    <source>
        <strain evidence="2 3">FD-317 M1</strain>
    </source>
</reference>
<organism evidence="2 3">
    <name type="scientific">Collybiopsis luxurians FD-317 M1</name>
    <dbReference type="NCBI Taxonomy" id="944289"/>
    <lineage>
        <taxon>Eukaryota</taxon>
        <taxon>Fungi</taxon>
        <taxon>Dikarya</taxon>
        <taxon>Basidiomycota</taxon>
        <taxon>Agaricomycotina</taxon>
        <taxon>Agaricomycetes</taxon>
        <taxon>Agaricomycetidae</taxon>
        <taxon>Agaricales</taxon>
        <taxon>Marasmiineae</taxon>
        <taxon>Omphalotaceae</taxon>
        <taxon>Collybiopsis</taxon>
        <taxon>Collybiopsis luxurians</taxon>
    </lineage>
</organism>
<accession>A0A0D0BYC0</accession>
<feature type="transmembrane region" description="Helical" evidence="1">
    <location>
        <begin position="165"/>
        <end position="183"/>
    </location>
</feature>
<proteinExistence type="predicted"/>